<evidence type="ECO:0000256" key="3">
    <source>
        <dbReference type="ARBA" id="ARBA00022692"/>
    </source>
</evidence>
<dbReference type="GO" id="GO:0005783">
    <property type="term" value="C:endoplasmic reticulum"/>
    <property type="evidence" value="ECO:0007669"/>
    <property type="project" value="TreeGrafter"/>
</dbReference>
<reference evidence="10" key="1">
    <citation type="submission" date="2022-11" db="UniProtKB">
        <authorList>
            <consortium name="WormBaseParasite"/>
        </authorList>
    </citation>
    <scope>IDENTIFICATION</scope>
</reference>
<dbReference type="PANTHER" id="PTHR10984">
    <property type="entry name" value="ENDOPLASMIC RETICULUM-GOLGI INTERMEDIATE COMPARTMENT PROTEIN"/>
    <property type="match status" value="1"/>
</dbReference>
<feature type="transmembrane region" description="Helical" evidence="6">
    <location>
        <begin position="38"/>
        <end position="56"/>
    </location>
</feature>
<evidence type="ECO:0000256" key="5">
    <source>
        <dbReference type="ARBA" id="ARBA00023136"/>
    </source>
</evidence>
<dbReference type="Pfam" id="PF13850">
    <property type="entry name" value="ERGIC_N"/>
    <property type="match status" value="1"/>
</dbReference>
<dbReference type="Proteomes" id="UP000887540">
    <property type="component" value="Unplaced"/>
</dbReference>
<accession>A0A914CWK9</accession>
<dbReference type="GO" id="GO:0033116">
    <property type="term" value="C:endoplasmic reticulum-Golgi intermediate compartment membrane"/>
    <property type="evidence" value="ECO:0007669"/>
    <property type="project" value="UniProtKB-SubCell"/>
</dbReference>
<evidence type="ECO:0000259" key="7">
    <source>
        <dbReference type="Pfam" id="PF07970"/>
    </source>
</evidence>
<feature type="domain" description="Endoplasmic reticulum vesicle transporter C-terminal" evidence="7">
    <location>
        <begin position="222"/>
        <end position="363"/>
    </location>
</feature>
<dbReference type="PANTHER" id="PTHR10984:SF30">
    <property type="entry name" value="ENDOPLASMIC RETICULUM-GOLGI INTERMEDIATE COMPARTMENT PROTEIN 2"/>
    <property type="match status" value="1"/>
</dbReference>
<keyword evidence="9" id="KW-1185">Reference proteome</keyword>
<evidence type="ECO:0000313" key="9">
    <source>
        <dbReference type="Proteomes" id="UP000887540"/>
    </source>
</evidence>
<sequence length="378" mass="42473">MELPDGNIRNRRRTVREVVQDFDAFVKVVDDVKEEKNAANGILSILCFGLITWLVLGQLYDFFTRKELDYKFAIDTEYDERPTMDVDMLVATPCNNLAIMPMALDSGNPLAEPMIKKHPTRFEMSEAEAEFWELLQQAHKEQFRPGSRLKGLDEMTFVSKNVEKGLQVAADMKQKEELEQIRKQRKLKGLSPDIEEEKSGFMMIGNGFGMFQIISSGSNGEQGTACRVHGKLPVIKGRGDRLTISIGKSLGIGGFVAHFDGAGSTSNTSHRIERFNFGQHIWGLVTPLSGSEQISIEGNTMYRYYVKVVPTRIYHSGIFGGSTLTYQYSVNLLKKEATPGEHAHGGIVFDYEFAATLIEVNPTIAVTFMCCDWRRVCN</sequence>
<keyword evidence="5 6" id="KW-0472">Membrane</keyword>
<evidence type="ECO:0000256" key="2">
    <source>
        <dbReference type="ARBA" id="ARBA00005648"/>
    </source>
</evidence>
<feature type="domain" description="Endoplasmic reticulum vesicle transporter N-terminal" evidence="8">
    <location>
        <begin position="20"/>
        <end position="99"/>
    </location>
</feature>
<comment type="subcellular location">
    <subcellularLocation>
        <location evidence="1">Endoplasmic reticulum-Golgi intermediate compartment membrane</location>
        <topology evidence="1">Multi-pass membrane protein</topology>
    </subcellularLocation>
</comment>
<evidence type="ECO:0000259" key="8">
    <source>
        <dbReference type="Pfam" id="PF13850"/>
    </source>
</evidence>
<evidence type="ECO:0000256" key="1">
    <source>
        <dbReference type="ARBA" id="ARBA00004457"/>
    </source>
</evidence>
<evidence type="ECO:0000313" key="10">
    <source>
        <dbReference type="WBParaSite" id="ACRNAN_scaffold156.g31877.t1"/>
    </source>
</evidence>
<dbReference type="GO" id="GO:0006890">
    <property type="term" value="P:retrograde vesicle-mediated transport, Golgi to endoplasmic reticulum"/>
    <property type="evidence" value="ECO:0007669"/>
    <property type="project" value="TreeGrafter"/>
</dbReference>
<protein>
    <submittedName>
        <fullName evidence="10">Endoplasmic reticulum-Golgi intermediate compartment protein 2</fullName>
    </submittedName>
</protein>
<comment type="similarity">
    <text evidence="2">Belongs to the ERGIC family.</text>
</comment>
<name>A0A914CWK9_9BILA</name>
<evidence type="ECO:0000256" key="4">
    <source>
        <dbReference type="ARBA" id="ARBA00022989"/>
    </source>
</evidence>
<proteinExistence type="inferred from homology"/>
<keyword evidence="3 6" id="KW-0812">Transmembrane</keyword>
<dbReference type="Pfam" id="PF07970">
    <property type="entry name" value="COPIIcoated_ERV"/>
    <property type="match status" value="1"/>
</dbReference>
<dbReference type="WBParaSite" id="ACRNAN_scaffold156.g31877.t1">
    <property type="protein sequence ID" value="ACRNAN_scaffold156.g31877.t1"/>
    <property type="gene ID" value="ACRNAN_scaffold156.g31877"/>
</dbReference>
<dbReference type="GO" id="GO:0030134">
    <property type="term" value="C:COPII-coated ER to Golgi transport vesicle"/>
    <property type="evidence" value="ECO:0007669"/>
    <property type="project" value="TreeGrafter"/>
</dbReference>
<organism evidence="9 10">
    <name type="scientific">Acrobeloides nanus</name>
    <dbReference type="NCBI Taxonomy" id="290746"/>
    <lineage>
        <taxon>Eukaryota</taxon>
        <taxon>Metazoa</taxon>
        <taxon>Ecdysozoa</taxon>
        <taxon>Nematoda</taxon>
        <taxon>Chromadorea</taxon>
        <taxon>Rhabditida</taxon>
        <taxon>Tylenchina</taxon>
        <taxon>Cephalobomorpha</taxon>
        <taxon>Cephaloboidea</taxon>
        <taxon>Cephalobidae</taxon>
        <taxon>Acrobeloides</taxon>
    </lineage>
</organism>
<dbReference type="AlphaFoldDB" id="A0A914CWK9"/>
<dbReference type="InterPro" id="IPR012936">
    <property type="entry name" value="Erv_C"/>
</dbReference>
<dbReference type="GO" id="GO:0006888">
    <property type="term" value="P:endoplasmic reticulum to Golgi vesicle-mediated transport"/>
    <property type="evidence" value="ECO:0007669"/>
    <property type="project" value="TreeGrafter"/>
</dbReference>
<dbReference type="InterPro" id="IPR039542">
    <property type="entry name" value="Erv_N"/>
</dbReference>
<keyword evidence="4 6" id="KW-1133">Transmembrane helix</keyword>
<evidence type="ECO:0000256" key="6">
    <source>
        <dbReference type="SAM" id="Phobius"/>
    </source>
</evidence>
<dbReference type="InterPro" id="IPR045888">
    <property type="entry name" value="Erv"/>
</dbReference>